<dbReference type="GO" id="GO:0046983">
    <property type="term" value="F:protein dimerization activity"/>
    <property type="evidence" value="ECO:0007669"/>
    <property type="project" value="InterPro"/>
</dbReference>
<dbReference type="Proteomes" id="UP001374535">
    <property type="component" value="Chromosome 3"/>
</dbReference>
<dbReference type="AlphaFoldDB" id="A0AAQ3NZQ3"/>
<accession>A0AAQ3NZQ3</accession>
<gene>
    <name evidence="2" type="ORF">V8G54_010734</name>
</gene>
<dbReference type="GO" id="GO:0006879">
    <property type="term" value="P:intracellular iron ion homeostasis"/>
    <property type="evidence" value="ECO:0007669"/>
    <property type="project" value="InterPro"/>
</dbReference>
<dbReference type="EMBL" id="CP144698">
    <property type="protein sequence ID" value="WVZ17752.1"/>
    <property type="molecule type" value="Genomic_DNA"/>
</dbReference>
<dbReference type="GO" id="GO:0003700">
    <property type="term" value="F:DNA-binding transcription factor activity"/>
    <property type="evidence" value="ECO:0007669"/>
    <property type="project" value="InterPro"/>
</dbReference>
<feature type="region of interest" description="Disordered" evidence="1">
    <location>
        <begin position="1"/>
        <end position="23"/>
    </location>
</feature>
<keyword evidence="3" id="KW-1185">Reference proteome</keyword>
<proteinExistence type="predicted"/>
<evidence type="ECO:0000256" key="1">
    <source>
        <dbReference type="SAM" id="MobiDB-lite"/>
    </source>
</evidence>
<dbReference type="PANTHER" id="PTHR46133:SF28">
    <property type="entry name" value="BHLH TRANSCRIPTION FACTOR"/>
    <property type="match status" value="1"/>
</dbReference>
<organism evidence="2 3">
    <name type="scientific">Vigna mungo</name>
    <name type="common">Black gram</name>
    <name type="synonym">Phaseolus mungo</name>
    <dbReference type="NCBI Taxonomy" id="3915"/>
    <lineage>
        <taxon>Eukaryota</taxon>
        <taxon>Viridiplantae</taxon>
        <taxon>Streptophyta</taxon>
        <taxon>Embryophyta</taxon>
        <taxon>Tracheophyta</taxon>
        <taxon>Spermatophyta</taxon>
        <taxon>Magnoliopsida</taxon>
        <taxon>eudicotyledons</taxon>
        <taxon>Gunneridae</taxon>
        <taxon>Pentapetalae</taxon>
        <taxon>rosids</taxon>
        <taxon>fabids</taxon>
        <taxon>Fabales</taxon>
        <taxon>Fabaceae</taxon>
        <taxon>Papilionoideae</taxon>
        <taxon>50 kb inversion clade</taxon>
        <taxon>NPAAA clade</taxon>
        <taxon>indigoferoid/millettioid clade</taxon>
        <taxon>Phaseoleae</taxon>
        <taxon>Vigna</taxon>
    </lineage>
</organism>
<evidence type="ECO:0000313" key="2">
    <source>
        <dbReference type="EMBL" id="WVZ17752.1"/>
    </source>
</evidence>
<dbReference type="PANTHER" id="PTHR46133">
    <property type="entry name" value="BHLH TRANSCRIPTION FACTOR"/>
    <property type="match status" value="1"/>
</dbReference>
<name>A0AAQ3NZQ3_VIGMU</name>
<dbReference type="InterPro" id="IPR044818">
    <property type="entry name" value="ILR3-like"/>
</dbReference>
<sequence length="211" mass="24488">MTTNLLPFPHMNNVSPHEKASSRNIRIRTTTESDHVHTLPININHETFLRGILLLNQCETRMRLSSIGRVPVQDQTHFRKQVLEECVRVRRPRSFESQKYLSESREKLEGCREKEEKLSFLKVEDEELTALSSTTKEKLERVLHVASTKGLADRTNSYCRLKTESCAYGAKACREKMRRDKLNDRHVITLRLMPPKTDKVAILSDDARVVF</sequence>
<reference evidence="2 3" key="1">
    <citation type="journal article" date="2023" name="Life. Sci Alliance">
        <title>Evolutionary insights into 3D genome organization and epigenetic landscape of Vigna mungo.</title>
        <authorList>
            <person name="Junaid A."/>
            <person name="Singh B."/>
            <person name="Bhatia S."/>
        </authorList>
    </citation>
    <scope>NUCLEOTIDE SEQUENCE [LARGE SCALE GENOMIC DNA]</scope>
    <source>
        <strain evidence="2">Urdbean</strain>
    </source>
</reference>
<protein>
    <submittedName>
        <fullName evidence="2">Uncharacterized protein</fullName>
    </submittedName>
</protein>
<evidence type="ECO:0000313" key="3">
    <source>
        <dbReference type="Proteomes" id="UP001374535"/>
    </source>
</evidence>